<feature type="transmembrane region" description="Helical" evidence="6">
    <location>
        <begin position="91"/>
        <end position="114"/>
    </location>
</feature>
<dbReference type="Proteomes" id="UP000248817">
    <property type="component" value="Unassembled WGS sequence"/>
</dbReference>
<accession>A0A2V5IFY3</accession>
<keyword evidence="3 6" id="KW-0812">Transmembrane</keyword>
<dbReference type="EMBL" id="KZ825468">
    <property type="protein sequence ID" value="PYI35599.1"/>
    <property type="molecule type" value="Genomic_DNA"/>
</dbReference>
<dbReference type="GO" id="GO:0022857">
    <property type="term" value="F:transmembrane transporter activity"/>
    <property type="evidence" value="ECO:0007669"/>
    <property type="project" value="TreeGrafter"/>
</dbReference>
<evidence type="ECO:0000256" key="1">
    <source>
        <dbReference type="ARBA" id="ARBA00004141"/>
    </source>
</evidence>
<keyword evidence="8" id="KW-1185">Reference proteome</keyword>
<dbReference type="PANTHER" id="PTHR23501:SF177">
    <property type="entry name" value="MAJOR FACILITATOR SUPERFAMILY (MFS) PROFILE DOMAIN-CONTAINING PROTEIN-RELATED"/>
    <property type="match status" value="1"/>
</dbReference>
<gene>
    <name evidence="7" type="ORF">BP00DRAFT_334017</name>
</gene>
<evidence type="ECO:0000256" key="5">
    <source>
        <dbReference type="ARBA" id="ARBA00023136"/>
    </source>
</evidence>
<sequence>MRSFSTTYYVPIYFQSVYNSSPIESGVKMLALIIPLTIAATVQGVALSKTGIVPLFWIGYQILVGFLTGWTFQVALSNAQVHARPEDMSQVASIVNFFVTVGGSFFLSAAQSAFNNQLLQEMARRLPDLDPSMVLGVGATQIRQAYTPSQVPVVIDVYVVGLKAVFAITMAAFGVSTIIGFFGSWRRLHANSLKKAAGGAA</sequence>
<keyword evidence="2" id="KW-0813">Transport</keyword>
<comment type="subcellular location">
    <subcellularLocation>
        <location evidence="1">Membrane</location>
        <topology evidence="1">Multi-pass membrane protein</topology>
    </subcellularLocation>
</comment>
<feature type="transmembrane region" description="Helical" evidence="6">
    <location>
        <begin position="29"/>
        <end position="46"/>
    </location>
</feature>
<protein>
    <recommendedName>
        <fullName evidence="9">MFS general substrate transporter</fullName>
    </recommendedName>
</protein>
<evidence type="ECO:0000256" key="6">
    <source>
        <dbReference type="SAM" id="Phobius"/>
    </source>
</evidence>
<evidence type="ECO:0000256" key="4">
    <source>
        <dbReference type="ARBA" id="ARBA00022989"/>
    </source>
</evidence>
<evidence type="ECO:0000256" key="3">
    <source>
        <dbReference type="ARBA" id="ARBA00022692"/>
    </source>
</evidence>
<dbReference type="AlphaFoldDB" id="A0A2V5IFY3"/>
<keyword evidence="4 6" id="KW-1133">Transmembrane helix</keyword>
<dbReference type="PANTHER" id="PTHR23501">
    <property type="entry name" value="MAJOR FACILITATOR SUPERFAMILY"/>
    <property type="match status" value="1"/>
</dbReference>
<organism evidence="7 8">
    <name type="scientific">Aspergillus indologenus CBS 114.80</name>
    <dbReference type="NCBI Taxonomy" id="1450541"/>
    <lineage>
        <taxon>Eukaryota</taxon>
        <taxon>Fungi</taxon>
        <taxon>Dikarya</taxon>
        <taxon>Ascomycota</taxon>
        <taxon>Pezizomycotina</taxon>
        <taxon>Eurotiomycetes</taxon>
        <taxon>Eurotiomycetidae</taxon>
        <taxon>Eurotiales</taxon>
        <taxon>Aspergillaceae</taxon>
        <taxon>Aspergillus</taxon>
        <taxon>Aspergillus subgen. Circumdati</taxon>
    </lineage>
</organism>
<name>A0A2V5IFY3_9EURO</name>
<proteinExistence type="predicted"/>
<keyword evidence="5 6" id="KW-0472">Membrane</keyword>
<evidence type="ECO:0000313" key="8">
    <source>
        <dbReference type="Proteomes" id="UP000248817"/>
    </source>
</evidence>
<feature type="transmembrane region" description="Helical" evidence="6">
    <location>
        <begin position="164"/>
        <end position="185"/>
    </location>
</feature>
<feature type="transmembrane region" description="Helical" evidence="6">
    <location>
        <begin position="58"/>
        <end position="79"/>
    </location>
</feature>
<evidence type="ECO:0008006" key="9">
    <source>
        <dbReference type="Google" id="ProtNLM"/>
    </source>
</evidence>
<evidence type="ECO:0000313" key="7">
    <source>
        <dbReference type="EMBL" id="PYI35599.1"/>
    </source>
</evidence>
<dbReference type="InterPro" id="IPR036259">
    <property type="entry name" value="MFS_trans_sf"/>
</dbReference>
<reference evidence="7 8" key="1">
    <citation type="submission" date="2018-02" db="EMBL/GenBank/DDBJ databases">
        <title>The genomes of Aspergillus section Nigri reveals drivers in fungal speciation.</title>
        <authorList>
            <consortium name="DOE Joint Genome Institute"/>
            <person name="Vesth T.C."/>
            <person name="Nybo J."/>
            <person name="Theobald S."/>
            <person name="Brandl J."/>
            <person name="Frisvad J.C."/>
            <person name="Nielsen K.F."/>
            <person name="Lyhne E.K."/>
            <person name="Kogle M.E."/>
            <person name="Kuo A."/>
            <person name="Riley R."/>
            <person name="Clum A."/>
            <person name="Nolan M."/>
            <person name="Lipzen A."/>
            <person name="Salamov A."/>
            <person name="Henrissat B."/>
            <person name="Wiebenga A."/>
            <person name="De vries R.P."/>
            <person name="Grigoriev I.V."/>
            <person name="Mortensen U.H."/>
            <person name="Andersen M.R."/>
            <person name="Baker S.E."/>
        </authorList>
    </citation>
    <scope>NUCLEOTIDE SEQUENCE [LARGE SCALE GENOMIC DNA]</scope>
    <source>
        <strain evidence="7 8">CBS 114.80</strain>
    </source>
</reference>
<dbReference type="SUPFAM" id="SSF103473">
    <property type="entry name" value="MFS general substrate transporter"/>
    <property type="match status" value="1"/>
</dbReference>
<evidence type="ECO:0000256" key="2">
    <source>
        <dbReference type="ARBA" id="ARBA00022448"/>
    </source>
</evidence>
<dbReference type="GO" id="GO:0005886">
    <property type="term" value="C:plasma membrane"/>
    <property type="evidence" value="ECO:0007669"/>
    <property type="project" value="TreeGrafter"/>
</dbReference>